<dbReference type="AlphaFoldDB" id="A0A4C1SVA2"/>
<reference evidence="2 3" key="1">
    <citation type="journal article" date="2019" name="Commun. Biol.">
        <title>The bagworm genome reveals a unique fibroin gene that provides high tensile strength.</title>
        <authorList>
            <person name="Kono N."/>
            <person name="Nakamura H."/>
            <person name="Ohtoshi R."/>
            <person name="Tomita M."/>
            <person name="Numata K."/>
            <person name="Arakawa K."/>
        </authorList>
    </citation>
    <scope>NUCLEOTIDE SEQUENCE [LARGE SCALE GENOMIC DNA]</scope>
</reference>
<sequence length="124" mass="13678">MHPPGNNCAGAHEHLHVFAPPTRGGRPAAAGIPPNPISEAPSRERAPVQNNKNVRKVQYIVYCKTENKVHAVTPLVYYEGHGIAYALVRPSTLSYEAEIAQMAFEERNWLHSQVLKTSAALEKI</sequence>
<evidence type="ECO:0000313" key="3">
    <source>
        <dbReference type="Proteomes" id="UP000299102"/>
    </source>
</evidence>
<dbReference type="EMBL" id="BGZK01000019">
    <property type="protein sequence ID" value="GBP05876.1"/>
    <property type="molecule type" value="Genomic_DNA"/>
</dbReference>
<feature type="region of interest" description="Disordered" evidence="1">
    <location>
        <begin position="17"/>
        <end position="50"/>
    </location>
</feature>
<dbReference type="Proteomes" id="UP000299102">
    <property type="component" value="Unassembled WGS sequence"/>
</dbReference>
<evidence type="ECO:0000313" key="2">
    <source>
        <dbReference type="EMBL" id="GBP05876.1"/>
    </source>
</evidence>
<comment type="caution">
    <text evidence="2">The sequence shown here is derived from an EMBL/GenBank/DDBJ whole genome shotgun (WGS) entry which is preliminary data.</text>
</comment>
<feature type="compositionally biased region" description="Low complexity" evidence="1">
    <location>
        <begin position="19"/>
        <end position="32"/>
    </location>
</feature>
<evidence type="ECO:0000256" key="1">
    <source>
        <dbReference type="SAM" id="MobiDB-lite"/>
    </source>
</evidence>
<keyword evidence="3" id="KW-1185">Reference proteome</keyword>
<accession>A0A4C1SVA2</accession>
<name>A0A4C1SVA2_EUMVA</name>
<gene>
    <name evidence="2" type="ORF">EVAR_5160_1</name>
</gene>
<organism evidence="2 3">
    <name type="scientific">Eumeta variegata</name>
    <name type="common">Bagworm moth</name>
    <name type="synonym">Eumeta japonica</name>
    <dbReference type="NCBI Taxonomy" id="151549"/>
    <lineage>
        <taxon>Eukaryota</taxon>
        <taxon>Metazoa</taxon>
        <taxon>Ecdysozoa</taxon>
        <taxon>Arthropoda</taxon>
        <taxon>Hexapoda</taxon>
        <taxon>Insecta</taxon>
        <taxon>Pterygota</taxon>
        <taxon>Neoptera</taxon>
        <taxon>Endopterygota</taxon>
        <taxon>Lepidoptera</taxon>
        <taxon>Glossata</taxon>
        <taxon>Ditrysia</taxon>
        <taxon>Tineoidea</taxon>
        <taxon>Psychidae</taxon>
        <taxon>Oiketicinae</taxon>
        <taxon>Eumeta</taxon>
    </lineage>
</organism>
<protein>
    <submittedName>
        <fullName evidence="2">Uncharacterized protein</fullName>
    </submittedName>
</protein>
<proteinExistence type="predicted"/>